<keyword evidence="3" id="KW-0863">Zinc-finger</keyword>
<keyword evidence="6" id="KW-1133">Transmembrane helix</keyword>
<dbReference type="eggNOG" id="KOG0800">
    <property type="taxonomic scope" value="Eukaryota"/>
</dbReference>
<evidence type="ECO:0000256" key="6">
    <source>
        <dbReference type="SAM" id="Phobius"/>
    </source>
</evidence>
<evidence type="ECO:0000256" key="1">
    <source>
        <dbReference type="ARBA" id="ARBA00004370"/>
    </source>
</evidence>
<reference evidence="8 9" key="1">
    <citation type="journal article" date="2014" name="Genome Biol.">
        <title>Transcriptome and methylome profiling reveals relics of genome dominance in the mesopolyploid Brassica oleracea.</title>
        <authorList>
            <person name="Parkin I.A."/>
            <person name="Koh C."/>
            <person name="Tang H."/>
            <person name="Robinson S.J."/>
            <person name="Kagale S."/>
            <person name="Clarke W.E."/>
            <person name="Town C.D."/>
            <person name="Nixon J."/>
            <person name="Krishnakumar V."/>
            <person name="Bidwell S.L."/>
            <person name="Denoeud F."/>
            <person name="Belcram H."/>
            <person name="Links M.G."/>
            <person name="Just J."/>
            <person name="Clarke C."/>
            <person name="Bender T."/>
            <person name="Huebert T."/>
            <person name="Mason A.S."/>
            <person name="Pires J.C."/>
            <person name="Barker G."/>
            <person name="Moore J."/>
            <person name="Walley P.G."/>
            <person name="Manoli S."/>
            <person name="Batley J."/>
            <person name="Edwards D."/>
            <person name="Nelson M.N."/>
            <person name="Wang X."/>
            <person name="Paterson A.H."/>
            <person name="King G."/>
            <person name="Bancroft I."/>
            <person name="Chalhoub B."/>
            <person name="Sharpe A.G."/>
        </authorList>
    </citation>
    <scope>NUCLEOTIDE SEQUENCE</scope>
    <source>
        <strain evidence="8 9">cv. TO1000</strain>
    </source>
</reference>
<reference evidence="8" key="2">
    <citation type="submission" date="2015-03" db="UniProtKB">
        <authorList>
            <consortium name="EnsemblPlants"/>
        </authorList>
    </citation>
    <scope>IDENTIFICATION</scope>
</reference>
<dbReference type="AlphaFoldDB" id="A0A0D3BEC7"/>
<keyword evidence="2" id="KW-0479">Metal-binding</keyword>
<keyword evidence="4" id="KW-0862">Zinc</keyword>
<proteinExistence type="predicted"/>
<feature type="transmembrane region" description="Helical" evidence="6">
    <location>
        <begin position="29"/>
        <end position="62"/>
    </location>
</feature>
<evidence type="ECO:0000256" key="4">
    <source>
        <dbReference type="ARBA" id="ARBA00022833"/>
    </source>
</evidence>
<dbReference type="Gramene" id="Bo3g093720.1">
    <property type="protein sequence ID" value="Bo3g093720.1"/>
    <property type="gene ID" value="Bo3g093720"/>
</dbReference>
<evidence type="ECO:0000313" key="8">
    <source>
        <dbReference type="EnsemblPlants" id="Bo3g093720.1"/>
    </source>
</evidence>
<dbReference type="Pfam" id="PF17123">
    <property type="entry name" value="zf-RING_11"/>
    <property type="match status" value="1"/>
</dbReference>
<accession>A0A0D3BEC7</accession>
<evidence type="ECO:0000313" key="9">
    <source>
        <dbReference type="Proteomes" id="UP000032141"/>
    </source>
</evidence>
<dbReference type="STRING" id="109376.A0A0D3BEC7"/>
<evidence type="ECO:0000256" key="3">
    <source>
        <dbReference type="ARBA" id="ARBA00022771"/>
    </source>
</evidence>
<keyword evidence="6" id="KW-0812">Transmembrane</keyword>
<dbReference type="Proteomes" id="UP000032141">
    <property type="component" value="Chromosome C3"/>
</dbReference>
<comment type="subcellular location">
    <subcellularLocation>
        <location evidence="1">Membrane</location>
    </subcellularLocation>
</comment>
<dbReference type="PANTHER" id="PTHR46151">
    <property type="entry name" value="NEP1-INTERACTING PROTEIN-LIKE 2"/>
    <property type="match status" value="1"/>
</dbReference>
<dbReference type="EnsemblPlants" id="Bo3g093720.1">
    <property type="protein sequence ID" value="Bo3g093720.1"/>
    <property type="gene ID" value="Bo3g093720"/>
</dbReference>
<protein>
    <recommendedName>
        <fullName evidence="7">RING-type domain-containing protein</fullName>
    </recommendedName>
</protein>
<dbReference type="Gene3D" id="3.30.40.10">
    <property type="entry name" value="Zinc/RING finger domain, C3HC4 (zinc finger)"/>
    <property type="match status" value="1"/>
</dbReference>
<dbReference type="InterPro" id="IPR001841">
    <property type="entry name" value="Znf_RING"/>
</dbReference>
<dbReference type="OMA" id="WRSDESC"/>
<evidence type="ECO:0000256" key="2">
    <source>
        <dbReference type="ARBA" id="ARBA00022723"/>
    </source>
</evidence>
<name>A0A0D3BEC7_BRAOL</name>
<organism evidence="8 9">
    <name type="scientific">Brassica oleracea var. oleracea</name>
    <dbReference type="NCBI Taxonomy" id="109376"/>
    <lineage>
        <taxon>Eukaryota</taxon>
        <taxon>Viridiplantae</taxon>
        <taxon>Streptophyta</taxon>
        <taxon>Embryophyta</taxon>
        <taxon>Tracheophyta</taxon>
        <taxon>Spermatophyta</taxon>
        <taxon>Magnoliopsida</taxon>
        <taxon>eudicotyledons</taxon>
        <taxon>Gunneridae</taxon>
        <taxon>Pentapetalae</taxon>
        <taxon>rosids</taxon>
        <taxon>malvids</taxon>
        <taxon>Brassicales</taxon>
        <taxon>Brassicaceae</taxon>
        <taxon>Brassiceae</taxon>
        <taxon>Brassica</taxon>
    </lineage>
</organism>
<dbReference type="GO" id="GO:0008270">
    <property type="term" value="F:zinc ion binding"/>
    <property type="evidence" value="ECO:0007669"/>
    <property type="project" value="UniProtKB-KW"/>
</dbReference>
<feature type="domain" description="RING-type" evidence="7">
    <location>
        <begin position="158"/>
        <end position="186"/>
    </location>
</feature>
<dbReference type="GO" id="GO:0016020">
    <property type="term" value="C:membrane"/>
    <property type="evidence" value="ECO:0007669"/>
    <property type="project" value="UniProtKB-SubCell"/>
</dbReference>
<dbReference type="InterPro" id="IPR013083">
    <property type="entry name" value="Znf_RING/FYVE/PHD"/>
</dbReference>
<evidence type="ECO:0000256" key="5">
    <source>
        <dbReference type="ARBA" id="ARBA00023136"/>
    </source>
</evidence>
<dbReference type="SUPFAM" id="SSF57850">
    <property type="entry name" value="RING/U-box"/>
    <property type="match status" value="1"/>
</dbReference>
<dbReference type="HOGENOM" id="CLU_788349_0_0_1"/>
<dbReference type="PANTHER" id="PTHR46151:SF21">
    <property type="entry name" value="RING-TYPE DOMAIN-CONTAINING PROTEIN"/>
    <property type="match status" value="1"/>
</dbReference>
<evidence type="ECO:0000259" key="7">
    <source>
        <dbReference type="Pfam" id="PF17123"/>
    </source>
</evidence>
<sequence>MAFQSGFYPLSTTPSPTNVVERMKGACHLLVSAVLGTIISANLIFFFALVGTLLGAFTGALIGQETESGFIRGAEIGAFYGAVLSIEVFQSSIHLWRSDESCLVYLHHVVVSLLSGRLVRERIGPAIRQRISLLEIGGSTLTITGNNNTHGSENGESCSICLQDYQLGEIVRILPNCRHMFHLPCIDSCCLLHPLRVTTSSLIYRRRFTLPSSSRKGVNISTPKPPFRLPPLHCHFISNQPPQPLHQRLNPPPYTSGDNFFTDASCRFIVSRRVSDYWVHIAQICVGLLDLEMLHVFSASKSHTISTSLLDFGYGIGVIQLLLPVNSIHLLQSSFGIPGRAHLPLFSSDYSL</sequence>
<keyword evidence="9" id="KW-1185">Reference proteome</keyword>
<keyword evidence="5 6" id="KW-0472">Membrane</keyword>